<dbReference type="Pfam" id="PF12796">
    <property type="entry name" value="Ank_2"/>
    <property type="match status" value="3"/>
</dbReference>
<feature type="repeat" description="ANK" evidence="12">
    <location>
        <begin position="1164"/>
        <end position="1196"/>
    </location>
</feature>
<comment type="subcellular location">
    <subcellularLocation>
        <location evidence="2">Secreted</location>
    </subcellularLocation>
    <subcellularLocation>
        <location evidence="1">Target cell membrane</location>
    </subcellularLocation>
</comment>
<dbReference type="GO" id="GO:0044231">
    <property type="term" value="C:host cell presynaptic membrane"/>
    <property type="evidence" value="ECO:0007669"/>
    <property type="project" value="UniProtKB-KW"/>
</dbReference>
<name>A0A4Y2NQE4_ARAVE</name>
<evidence type="ECO:0000256" key="7">
    <source>
        <dbReference type="ARBA" id="ARBA00022699"/>
    </source>
</evidence>
<dbReference type="PROSITE" id="PS50297">
    <property type="entry name" value="ANK_REP_REGION"/>
    <property type="match status" value="8"/>
</dbReference>
<evidence type="ECO:0000256" key="9">
    <source>
        <dbReference type="ARBA" id="ARBA00023028"/>
    </source>
</evidence>
<evidence type="ECO:0000256" key="3">
    <source>
        <dbReference type="ARBA" id="ARBA00022483"/>
    </source>
</evidence>
<dbReference type="PROSITE" id="PS50088">
    <property type="entry name" value="ANK_REPEAT"/>
    <property type="match status" value="9"/>
</dbReference>
<dbReference type="EMBL" id="BGPR01009553">
    <property type="protein sequence ID" value="GBN40780.1"/>
    <property type="molecule type" value="Genomic_DNA"/>
</dbReference>
<dbReference type="PANTHER" id="PTHR24193">
    <property type="entry name" value="ANKYRIN REPEAT PROTEIN"/>
    <property type="match status" value="1"/>
</dbReference>
<dbReference type="GO" id="GO:0045944">
    <property type="term" value="P:positive regulation of transcription by RNA polymerase II"/>
    <property type="evidence" value="ECO:0007669"/>
    <property type="project" value="TreeGrafter"/>
</dbReference>
<dbReference type="InterPro" id="IPR002110">
    <property type="entry name" value="Ankyrin_rpt"/>
</dbReference>
<proteinExistence type="predicted"/>
<feature type="repeat" description="ANK" evidence="12">
    <location>
        <begin position="1032"/>
        <end position="1064"/>
    </location>
</feature>
<dbReference type="GO" id="GO:0000976">
    <property type="term" value="F:transcription cis-regulatory region binding"/>
    <property type="evidence" value="ECO:0007669"/>
    <property type="project" value="TreeGrafter"/>
</dbReference>
<dbReference type="InterPro" id="IPR050663">
    <property type="entry name" value="Ankyrin-SOCS_Box"/>
</dbReference>
<dbReference type="SUPFAM" id="SSF48403">
    <property type="entry name" value="Ankyrin repeat"/>
    <property type="match status" value="3"/>
</dbReference>
<keyword evidence="10 12" id="KW-0040">ANK repeat</keyword>
<keyword evidence="4" id="KW-0964">Secreted</keyword>
<organism evidence="13 14">
    <name type="scientific">Araneus ventricosus</name>
    <name type="common">Orbweaver spider</name>
    <name type="synonym">Epeira ventricosa</name>
    <dbReference type="NCBI Taxonomy" id="182803"/>
    <lineage>
        <taxon>Eukaryota</taxon>
        <taxon>Metazoa</taxon>
        <taxon>Ecdysozoa</taxon>
        <taxon>Arthropoda</taxon>
        <taxon>Chelicerata</taxon>
        <taxon>Arachnida</taxon>
        <taxon>Araneae</taxon>
        <taxon>Araneomorphae</taxon>
        <taxon>Entelegynae</taxon>
        <taxon>Araneoidea</taxon>
        <taxon>Araneidae</taxon>
        <taxon>Araneus</taxon>
    </lineage>
</organism>
<feature type="repeat" description="ANK" evidence="12">
    <location>
        <begin position="965"/>
        <end position="997"/>
    </location>
</feature>
<dbReference type="Pfam" id="PF13637">
    <property type="entry name" value="Ank_4"/>
    <property type="match status" value="1"/>
</dbReference>
<evidence type="ECO:0000256" key="6">
    <source>
        <dbReference type="ARBA" id="ARBA00022656"/>
    </source>
</evidence>
<sequence>MARHRMDYNLLSLSANSTESILSEFNNLDEVSAKLLYTDILKAVKQVILDEKIDCLINLSQVLHGINNYQHNDGIGNFNLVTLACKNKAIVILEYIFSEETQTLYNLSVNLTGVSENELFSAKDEFCHDAFYYAIRSNMPHLLNILADKWQSQYSDEDLDDLLSKSYKELKLRNVSLTREMQLFVQSKILDLRFFHESTGGNSGTGNSWDQIKKRIEMVVRYAKSINYDYWDRDPDEKFIFIAEFIAKSIHVLKSLLKSTYDRLPWEEIEFCLIIFIRCCKSSPGENMVYNCVLNKKRLLMHLFNFSLVLDTQHDKFENSNVMQLAKNVKLPRDCVIKRIIEKNSEFRDLYDDFEKVRDVCSLDMLQSYSDSVESSDATVGQRYLLVSRVLQVMGEHLKNTIDSPKLSTTTAKALFSSLSSKAKDIITKLRNSLSHEESICIRSDIEKNAYLFKNIPKDISRIKGTIPYILYTMKIVSLKSLMKKLESSRSIEEMKECYGQHLHSRDLCTKEIEKINLSTLIKGDCERLEELLLCLDEHIRDKAISEKILFVQIYYLIRREKERFENLKQVFYHNVKSVLYLNLYVSSENYSCDFIRTMAEVFGSFAIEAPSGNIEQIGELFKELIKRVVSRIFPSRNTEVNDILWKIAVFLTFEMGSVIWIEEFRDSLSKKANRVPRLQRLGQNSSEYLRKKLSQLIEVWNYDLRSGPFRADFSYFESNMELRVVTEMLVLDILGLLESSCSRNPFFIDCDLPVLTGKNLRNHLAHENTLINVCLEESSSQLLLNVQKLLNDKALANNNNKIDRVIKCDCMKLESSFDDDLRIISNQQKLFDALREGNLKEVVRCVNEGADVYGKDCNSSTCLHFAAKAPASTFLESILKADGYNSRNVDINSRNVAGEVLLHIAAKFNRIEVVRYLVEEQHMSLDICDSNGKTPLHVAVENQSNETVNYISKFEINLARKDRNGFTPLHTAIFRNNIDAAKILLKKEANVDENKSHGNFTALHIATLSKNLYFVEMLISRKASVYFQSDMGDTPLHIATLTEHLEIVEALVRNGADVNAKNEAGITSLENAAEMGCIEIVGYLLQLGADINDSDCRGITPLMVAAKYGHLSVTNLLLQRGALVDSKDKFGLTPLHFAAERGHFEIVDLLLHHKVIIDCKNSKKETALHLSATHGHKEVVKLLIKEETNINATQSTNSTPLHLAVSYGHKDIVDLLIDEGADINCKDESGSTALHHAALNADRGMVESLLRKGADIRASDANEITPFYLLFSRGLSDLFTPEDRDVYSSDGHGFTLLHRAASAGDQTLVEY</sequence>
<dbReference type="OrthoDB" id="194358at2759"/>
<keyword evidence="11" id="KW-1053">Target membrane</keyword>
<evidence type="ECO:0000313" key="13">
    <source>
        <dbReference type="EMBL" id="GBN40780.1"/>
    </source>
</evidence>
<evidence type="ECO:0000256" key="4">
    <source>
        <dbReference type="ARBA" id="ARBA00022525"/>
    </source>
</evidence>
<dbReference type="InterPro" id="IPR036770">
    <property type="entry name" value="Ankyrin_rpt-contain_sf"/>
</dbReference>
<evidence type="ECO:0000256" key="1">
    <source>
        <dbReference type="ARBA" id="ARBA00004175"/>
    </source>
</evidence>
<dbReference type="GO" id="GO:0006887">
    <property type="term" value="P:exocytosis"/>
    <property type="evidence" value="ECO:0007669"/>
    <property type="project" value="UniProtKB-KW"/>
</dbReference>
<keyword evidence="6" id="KW-0800">Toxin</keyword>
<feature type="repeat" description="ANK" evidence="12">
    <location>
        <begin position="1065"/>
        <end position="1097"/>
    </location>
</feature>
<keyword evidence="11" id="KW-0472">Membrane</keyword>
<dbReference type="PANTHER" id="PTHR24193:SF122">
    <property type="entry name" value="ANKYRIN REPEAT DOMAIN-CONTAINING PROTEIN 23"/>
    <property type="match status" value="1"/>
</dbReference>
<feature type="repeat" description="ANK" evidence="12">
    <location>
        <begin position="932"/>
        <end position="964"/>
    </location>
</feature>
<feature type="repeat" description="ANK" evidence="12">
    <location>
        <begin position="1098"/>
        <end position="1130"/>
    </location>
</feature>
<evidence type="ECO:0000256" key="5">
    <source>
        <dbReference type="ARBA" id="ARBA00022537"/>
    </source>
</evidence>
<evidence type="ECO:0000313" key="14">
    <source>
        <dbReference type="Proteomes" id="UP000499080"/>
    </source>
</evidence>
<dbReference type="GO" id="GO:0005634">
    <property type="term" value="C:nucleus"/>
    <property type="evidence" value="ECO:0007669"/>
    <property type="project" value="TreeGrafter"/>
</dbReference>
<keyword evidence="7" id="KW-0528">Neurotoxin</keyword>
<keyword evidence="14" id="KW-1185">Reference proteome</keyword>
<feature type="repeat" description="ANK" evidence="12">
    <location>
        <begin position="1131"/>
        <end position="1163"/>
    </location>
</feature>
<feature type="repeat" description="ANK" evidence="12">
    <location>
        <begin position="1197"/>
        <end position="1229"/>
    </location>
</feature>
<dbReference type="Proteomes" id="UP000499080">
    <property type="component" value="Unassembled WGS sequence"/>
</dbReference>
<keyword evidence="5" id="KW-1052">Target cell membrane</keyword>
<dbReference type="SMART" id="SM00248">
    <property type="entry name" value="ANK"/>
    <property type="match status" value="13"/>
</dbReference>
<feature type="repeat" description="ANK" evidence="12">
    <location>
        <begin position="1230"/>
        <end position="1262"/>
    </location>
</feature>
<evidence type="ECO:0000256" key="11">
    <source>
        <dbReference type="ARBA" id="ARBA00023298"/>
    </source>
</evidence>
<accession>A0A4Y2NQE4</accession>
<dbReference type="GO" id="GO:0005576">
    <property type="term" value="C:extracellular region"/>
    <property type="evidence" value="ECO:0007669"/>
    <property type="project" value="UniProtKB-SubCell"/>
</dbReference>
<dbReference type="Pfam" id="PF00023">
    <property type="entry name" value="Ank"/>
    <property type="match status" value="1"/>
</dbReference>
<dbReference type="PRINTS" id="PR01415">
    <property type="entry name" value="ANKYRIN"/>
</dbReference>
<keyword evidence="3" id="KW-0268">Exocytosis</keyword>
<gene>
    <name evidence="13" type="primary">RF_0381_6</name>
    <name evidence="13" type="ORF">AVEN_204458_1</name>
</gene>
<keyword evidence="8" id="KW-0677">Repeat</keyword>
<evidence type="ECO:0000256" key="8">
    <source>
        <dbReference type="ARBA" id="ARBA00022737"/>
    </source>
</evidence>
<evidence type="ECO:0000256" key="10">
    <source>
        <dbReference type="ARBA" id="ARBA00023043"/>
    </source>
</evidence>
<comment type="caution">
    <text evidence="13">The sequence shown here is derived from an EMBL/GenBank/DDBJ whole genome shotgun (WGS) entry which is preliminary data.</text>
</comment>
<reference evidence="13 14" key="1">
    <citation type="journal article" date="2019" name="Sci. Rep.">
        <title>Orb-weaving spider Araneus ventricosus genome elucidates the spidroin gene catalogue.</title>
        <authorList>
            <person name="Kono N."/>
            <person name="Nakamura H."/>
            <person name="Ohtoshi R."/>
            <person name="Moran D.A.P."/>
            <person name="Shinohara A."/>
            <person name="Yoshida Y."/>
            <person name="Fujiwara M."/>
            <person name="Mori M."/>
            <person name="Tomita M."/>
            <person name="Arakawa K."/>
        </authorList>
    </citation>
    <scope>NUCLEOTIDE SEQUENCE [LARGE SCALE GENOMIC DNA]</scope>
</reference>
<dbReference type="GO" id="GO:0044218">
    <property type="term" value="C:other organism cell membrane"/>
    <property type="evidence" value="ECO:0007669"/>
    <property type="project" value="UniProtKB-KW"/>
</dbReference>
<dbReference type="GO" id="GO:0090729">
    <property type="term" value="F:toxin activity"/>
    <property type="evidence" value="ECO:0007669"/>
    <property type="project" value="UniProtKB-KW"/>
</dbReference>
<dbReference type="Gene3D" id="1.25.40.20">
    <property type="entry name" value="Ankyrin repeat-containing domain"/>
    <property type="match status" value="2"/>
</dbReference>
<evidence type="ECO:0000256" key="2">
    <source>
        <dbReference type="ARBA" id="ARBA00004613"/>
    </source>
</evidence>
<keyword evidence="9" id="KW-0638">Presynaptic neurotoxin</keyword>
<evidence type="ECO:0000256" key="12">
    <source>
        <dbReference type="PROSITE-ProRule" id="PRU00023"/>
    </source>
</evidence>
<protein>
    <submittedName>
        <fullName evidence="13">Ankyrin repeat protein RF_0381</fullName>
    </submittedName>
</protein>